<reference evidence="1 2" key="2">
    <citation type="journal article" date="2015" name="PLoS ONE">
        <title>Whole-Genome Optical Mapping and Finished Genome Sequence of Sphingobacterium deserti sp. nov., a New Species Isolated from the Western Desert of China.</title>
        <authorList>
            <person name="Teng C."/>
            <person name="Zhou Z."/>
            <person name="Molnar I."/>
            <person name="Li X."/>
            <person name="Tang R."/>
            <person name="Chen M."/>
            <person name="Wang L."/>
            <person name="Su S."/>
            <person name="Zhang W."/>
            <person name="Lin M."/>
        </authorList>
    </citation>
    <scope>NUCLEOTIDE SEQUENCE [LARGE SCALE GENOMIC DNA]</scope>
    <source>
        <strain evidence="2">ACCC05744</strain>
    </source>
</reference>
<dbReference type="Pfam" id="PF13618">
    <property type="entry name" value="Gluconate_2-dh3"/>
    <property type="match status" value="1"/>
</dbReference>
<evidence type="ECO:0000313" key="1">
    <source>
        <dbReference type="EMBL" id="KGE15027.1"/>
    </source>
</evidence>
<proteinExistence type="predicted"/>
<dbReference type="eggNOG" id="ENOG5032T0U">
    <property type="taxonomic scope" value="Bacteria"/>
</dbReference>
<dbReference type="PROSITE" id="PS51257">
    <property type="entry name" value="PROKAR_LIPOPROTEIN"/>
    <property type="match status" value="1"/>
</dbReference>
<dbReference type="EMBL" id="JJMU01000021">
    <property type="protein sequence ID" value="KGE15027.1"/>
    <property type="molecule type" value="Genomic_DNA"/>
</dbReference>
<dbReference type="OrthoDB" id="6385145at2"/>
<dbReference type="PATRIC" id="fig|1229276.3.peg.1297"/>
<name>A0A0B8T1P0_9SPHI</name>
<gene>
    <name evidence="1" type="ORF">DI53_1254</name>
</gene>
<comment type="caution">
    <text evidence="1">The sequence shown here is derived from an EMBL/GenBank/DDBJ whole genome shotgun (WGS) entry which is preliminary data.</text>
</comment>
<dbReference type="RefSeq" id="WP_037496695.1">
    <property type="nucleotide sequence ID" value="NZ_JJMU01000021.1"/>
</dbReference>
<evidence type="ECO:0000313" key="2">
    <source>
        <dbReference type="Proteomes" id="UP000031802"/>
    </source>
</evidence>
<sequence length="159" mass="17392">MDRRSAIRQMFVLAGGMMIATSCSSDGSAASIELNTIKMSASDEALLADIVDGIIPKTDTPGAKELKLHLFVMKMVDDCHSPEEQELFLSGLKSAKGLKGKSVEDVQAYLKQLSEEDAFGKILKQRTIQGYLNSEYVMKNKIIYELVPGRYNGAVKVNG</sequence>
<organism evidence="1 2">
    <name type="scientific">Sphingobacterium deserti</name>
    <dbReference type="NCBI Taxonomy" id="1229276"/>
    <lineage>
        <taxon>Bacteria</taxon>
        <taxon>Pseudomonadati</taxon>
        <taxon>Bacteroidota</taxon>
        <taxon>Sphingobacteriia</taxon>
        <taxon>Sphingobacteriales</taxon>
        <taxon>Sphingobacteriaceae</taxon>
        <taxon>Sphingobacterium</taxon>
    </lineage>
</organism>
<dbReference type="InterPro" id="IPR027056">
    <property type="entry name" value="Gluconate_2DH_su3"/>
</dbReference>
<dbReference type="STRING" id="1229276.DI53_1254"/>
<accession>A0A0B8T1P0</accession>
<dbReference type="AlphaFoldDB" id="A0A0B8T1P0"/>
<protein>
    <submittedName>
        <fullName evidence="1">Twin-arginine translocation pathway signal</fullName>
    </submittedName>
</protein>
<reference evidence="2" key="1">
    <citation type="submission" date="2014-04" db="EMBL/GenBank/DDBJ databases">
        <title>Whole-Genome optical mapping and complete genome sequence of Sphingobacterium deserti sp. nov., a new spaces isolated from desert in the west of China.</title>
        <authorList>
            <person name="Teng C."/>
            <person name="Zhou Z."/>
            <person name="Li X."/>
            <person name="Chen M."/>
            <person name="Lin M."/>
            <person name="Wang L."/>
            <person name="Su S."/>
            <person name="Zhang C."/>
            <person name="Zhang W."/>
        </authorList>
    </citation>
    <scope>NUCLEOTIDE SEQUENCE [LARGE SCALE GENOMIC DNA]</scope>
    <source>
        <strain evidence="2">ACCC05744</strain>
    </source>
</reference>
<dbReference type="Proteomes" id="UP000031802">
    <property type="component" value="Unassembled WGS sequence"/>
</dbReference>
<keyword evidence="2" id="KW-1185">Reference proteome</keyword>